<dbReference type="EMBL" id="LT629760">
    <property type="protein sequence ID" value="SDS68681.1"/>
    <property type="molecule type" value="Genomic_DNA"/>
</dbReference>
<dbReference type="SUPFAM" id="SSF54171">
    <property type="entry name" value="DNA-binding domain"/>
    <property type="match status" value="1"/>
</dbReference>
<sequence>MSISQAKLKELLHYNPVTGVFTWVIGRSRTAAGTAANTKDRKGYLKVVIDKKPYYLHRLAFLFMVGEFPPDLVDHINGDRADNRWSNLRPATYLENARNQKLNSGNLTGVRGVSWDERSTWKAYAYQNNRQIFLGRFDSLFEAAAARRSFELQHKYHGNHGRNPATMRSKIPVVYVAGPYRAASREKIADNISAARAVAVSTARLGWFPICPHTNTAHFDDDLPDQDQFFLDGTLALMERCDAVVLIDGWRYSAGTLGEVRRARELGMPIFGCLEDLPTAEEFSGMTVVDAHDLVTREAV</sequence>
<feature type="domain" description="DUF7768" evidence="2">
    <location>
        <begin position="172"/>
        <end position="270"/>
    </location>
</feature>
<dbReference type="InterPro" id="IPR056670">
    <property type="entry name" value="DUF7768"/>
</dbReference>
<reference evidence="3 4" key="1">
    <citation type="submission" date="2016-10" db="EMBL/GenBank/DDBJ databases">
        <authorList>
            <person name="Varghese N."/>
            <person name="Submissions S."/>
        </authorList>
    </citation>
    <scope>NUCLEOTIDE SEQUENCE [LARGE SCALE GENOMIC DNA]</scope>
    <source>
        <strain evidence="3 4">BS3111</strain>
    </source>
</reference>
<evidence type="ECO:0000259" key="2">
    <source>
        <dbReference type="Pfam" id="PF24963"/>
    </source>
</evidence>
<organism evidence="3 4">
    <name type="scientific">Pseudomonas trivialis</name>
    <dbReference type="NCBI Taxonomy" id="200450"/>
    <lineage>
        <taxon>Bacteria</taxon>
        <taxon>Pseudomonadati</taxon>
        <taxon>Pseudomonadota</taxon>
        <taxon>Gammaproteobacteria</taxon>
        <taxon>Pseudomonadales</taxon>
        <taxon>Pseudomonadaceae</taxon>
        <taxon>Pseudomonas</taxon>
    </lineage>
</organism>
<dbReference type="InterPro" id="IPR044925">
    <property type="entry name" value="His-Me_finger_sf"/>
</dbReference>
<keyword evidence="4" id="KW-1185">Reference proteome</keyword>
<evidence type="ECO:0000313" key="4">
    <source>
        <dbReference type="Proteomes" id="UP000183126"/>
    </source>
</evidence>
<dbReference type="InterPro" id="IPR016177">
    <property type="entry name" value="DNA-bd_dom_sf"/>
</dbReference>
<dbReference type="Pfam" id="PF13392">
    <property type="entry name" value="HNH_3"/>
    <property type="match status" value="1"/>
</dbReference>
<protein>
    <submittedName>
        <fullName evidence="3">AP2 domain-containing protein</fullName>
    </submittedName>
</protein>
<accession>A0ABY0UHE2</accession>
<proteinExistence type="predicted"/>
<dbReference type="Proteomes" id="UP000183126">
    <property type="component" value="Chromosome I"/>
</dbReference>
<gene>
    <name evidence="3" type="ORF">SAMN04490205_3296</name>
</gene>
<dbReference type="Pfam" id="PF24963">
    <property type="entry name" value="DUF7768"/>
    <property type="match status" value="1"/>
</dbReference>
<dbReference type="Gene3D" id="3.90.75.20">
    <property type="match status" value="1"/>
</dbReference>
<dbReference type="InterPro" id="IPR003615">
    <property type="entry name" value="HNH_nuc"/>
</dbReference>
<evidence type="ECO:0000313" key="3">
    <source>
        <dbReference type="EMBL" id="SDS68681.1"/>
    </source>
</evidence>
<evidence type="ECO:0000259" key="1">
    <source>
        <dbReference type="Pfam" id="PF13392"/>
    </source>
</evidence>
<dbReference type="SUPFAM" id="SSF52309">
    <property type="entry name" value="N-(deoxy)ribosyltransferase-like"/>
    <property type="match status" value="1"/>
</dbReference>
<dbReference type="Gene3D" id="3.40.50.10400">
    <property type="entry name" value="Hypothetical protein PA1492"/>
    <property type="match status" value="1"/>
</dbReference>
<dbReference type="RefSeq" id="WP_057008966.1">
    <property type="nucleotide sequence ID" value="NZ_JYLK01000011.1"/>
</dbReference>
<feature type="domain" description="HNH nuclease" evidence="1">
    <location>
        <begin position="54"/>
        <end position="98"/>
    </location>
</feature>
<name>A0ABY0UHE2_9PSED</name>
<dbReference type="SUPFAM" id="SSF54060">
    <property type="entry name" value="His-Me finger endonucleases"/>
    <property type="match status" value="1"/>
</dbReference>